<feature type="compositionally biased region" description="Basic and acidic residues" evidence="1">
    <location>
        <begin position="20"/>
        <end position="34"/>
    </location>
</feature>
<reference evidence="2 3" key="1">
    <citation type="journal article" date="2012" name="Genome Biol.">
        <title>The genome of the polar eukaryotic microalga coccomyxa subellipsoidea reveals traits of cold adaptation.</title>
        <authorList>
            <person name="Blanc G."/>
            <person name="Agarkova I."/>
            <person name="Grimwood J."/>
            <person name="Kuo A."/>
            <person name="Brueggeman A."/>
            <person name="Dunigan D."/>
            <person name="Gurnon J."/>
            <person name="Ladunga I."/>
            <person name="Lindquist E."/>
            <person name="Lucas S."/>
            <person name="Pangilinan J."/>
            <person name="Proschold T."/>
            <person name="Salamov A."/>
            <person name="Schmutz J."/>
            <person name="Weeks D."/>
            <person name="Yamada T."/>
            <person name="Claverie J.M."/>
            <person name="Grigoriev I."/>
            <person name="Van Etten J."/>
            <person name="Lomsadze A."/>
            <person name="Borodovsky M."/>
        </authorList>
    </citation>
    <scope>NUCLEOTIDE SEQUENCE [LARGE SCALE GENOMIC DNA]</scope>
    <source>
        <strain evidence="2 3">C-169</strain>
    </source>
</reference>
<dbReference type="OrthoDB" id="10408040at2759"/>
<dbReference type="GeneID" id="17038361"/>
<dbReference type="RefSeq" id="XP_005644929.1">
    <property type="nucleotide sequence ID" value="XM_005644872.1"/>
</dbReference>
<accession>I0YPR6</accession>
<organism evidence="2 3">
    <name type="scientific">Coccomyxa subellipsoidea (strain C-169)</name>
    <name type="common">Green microalga</name>
    <dbReference type="NCBI Taxonomy" id="574566"/>
    <lineage>
        <taxon>Eukaryota</taxon>
        <taxon>Viridiplantae</taxon>
        <taxon>Chlorophyta</taxon>
        <taxon>core chlorophytes</taxon>
        <taxon>Trebouxiophyceae</taxon>
        <taxon>Trebouxiophyceae incertae sedis</taxon>
        <taxon>Coccomyxaceae</taxon>
        <taxon>Coccomyxa</taxon>
        <taxon>Coccomyxa subellipsoidea</taxon>
    </lineage>
</organism>
<gene>
    <name evidence="2" type="ORF">COCSUDRAFT_57536</name>
</gene>
<evidence type="ECO:0000313" key="2">
    <source>
        <dbReference type="EMBL" id="EIE20385.1"/>
    </source>
</evidence>
<proteinExistence type="predicted"/>
<feature type="region of interest" description="Disordered" evidence="1">
    <location>
        <begin position="1"/>
        <end position="84"/>
    </location>
</feature>
<comment type="caution">
    <text evidence="2">The sequence shown here is derived from an EMBL/GenBank/DDBJ whole genome shotgun (WGS) entry which is preliminary data.</text>
</comment>
<keyword evidence="3" id="KW-1185">Reference proteome</keyword>
<sequence>MSTEAGKHTGSGGHQDNYSMEERASKLQVERDQDPDVQQALKEGDESGEKTQSFQEKADPDYVPGAEPTKEDVELDEAEVEPEA</sequence>
<name>I0YPR6_COCSC</name>
<dbReference type="Proteomes" id="UP000007264">
    <property type="component" value="Unassembled WGS sequence"/>
</dbReference>
<feature type="compositionally biased region" description="Acidic residues" evidence="1">
    <location>
        <begin position="73"/>
        <end position="84"/>
    </location>
</feature>
<dbReference type="EMBL" id="AGSI01000015">
    <property type="protein sequence ID" value="EIE20385.1"/>
    <property type="molecule type" value="Genomic_DNA"/>
</dbReference>
<dbReference type="AlphaFoldDB" id="I0YPR6"/>
<evidence type="ECO:0000313" key="3">
    <source>
        <dbReference type="Proteomes" id="UP000007264"/>
    </source>
</evidence>
<evidence type="ECO:0000256" key="1">
    <source>
        <dbReference type="SAM" id="MobiDB-lite"/>
    </source>
</evidence>
<protein>
    <submittedName>
        <fullName evidence="2">Uncharacterized protein</fullName>
    </submittedName>
</protein>
<dbReference type="KEGG" id="csl:COCSUDRAFT_57536"/>